<dbReference type="Proteomes" id="UP001497700">
    <property type="component" value="Unassembled WGS sequence"/>
</dbReference>
<evidence type="ECO:0000313" key="2">
    <source>
        <dbReference type="Proteomes" id="UP001497700"/>
    </source>
</evidence>
<protein>
    <submittedName>
        <fullName evidence="1">Uncharacterized protein</fullName>
    </submittedName>
</protein>
<keyword evidence="2" id="KW-1185">Reference proteome</keyword>
<organism evidence="1 2">
    <name type="scientific">Hypoxylon rubiginosum</name>
    <dbReference type="NCBI Taxonomy" id="110542"/>
    <lineage>
        <taxon>Eukaryota</taxon>
        <taxon>Fungi</taxon>
        <taxon>Dikarya</taxon>
        <taxon>Ascomycota</taxon>
        <taxon>Pezizomycotina</taxon>
        <taxon>Sordariomycetes</taxon>
        <taxon>Xylariomycetidae</taxon>
        <taxon>Xylariales</taxon>
        <taxon>Hypoxylaceae</taxon>
        <taxon>Hypoxylon</taxon>
    </lineage>
</organism>
<comment type="caution">
    <text evidence="1">The sequence shown here is derived from an EMBL/GenBank/DDBJ whole genome shotgun (WGS) entry which is preliminary data.</text>
</comment>
<evidence type="ECO:0000313" key="1">
    <source>
        <dbReference type="EMBL" id="KAI4859356.1"/>
    </source>
</evidence>
<accession>A0ACB9YIX9</accession>
<dbReference type="EMBL" id="MU393639">
    <property type="protein sequence ID" value="KAI4859356.1"/>
    <property type="molecule type" value="Genomic_DNA"/>
</dbReference>
<name>A0ACB9YIX9_9PEZI</name>
<reference evidence="1 2" key="1">
    <citation type="journal article" date="2022" name="New Phytol.">
        <title>Ecological generalism drives hyperdiversity of secondary metabolite gene clusters in xylarialean endophytes.</title>
        <authorList>
            <person name="Franco M.E.E."/>
            <person name="Wisecaver J.H."/>
            <person name="Arnold A.E."/>
            <person name="Ju Y.M."/>
            <person name="Slot J.C."/>
            <person name="Ahrendt S."/>
            <person name="Moore L.P."/>
            <person name="Eastman K.E."/>
            <person name="Scott K."/>
            <person name="Konkel Z."/>
            <person name="Mondo S.J."/>
            <person name="Kuo A."/>
            <person name="Hayes R.D."/>
            <person name="Haridas S."/>
            <person name="Andreopoulos B."/>
            <person name="Riley R."/>
            <person name="LaButti K."/>
            <person name="Pangilinan J."/>
            <person name="Lipzen A."/>
            <person name="Amirebrahimi M."/>
            <person name="Yan J."/>
            <person name="Adam C."/>
            <person name="Keymanesh K."/>
            <person name="Ng V."/>
            <person name="Louie K."/>
            <person name="Northen T."/>
            <person name="Drula E."/>
            <person name="Henrissat B."/>
            <person name="Hsieh H.M."/>
            <person name="Youens-Clark K."/>
            <person name="Lutzoni F."/>
            <person name="Miadlikowska J."/>
            <person name="Eastwood D.C."/>
            <person name="Hamelin R.C."/>
            <person name="Grigoriev I.V."/>
            <person name="U'Ren J.M."/>
        </authorList>
    </citation>
    <scope>NUCLEOTIDE SEQUENCE [LARGE SCALE GENOMIC DNA]</scope>
    <source>
        <strain evidence="1 2">CBS 119005</strain>
    </source>
</reference>
<sequence>MLDQKNYSRLNADLKRQENYVITEAVNMAAIGGGIGLVGLYMHVPVSKGTPRADLTLATITFPISTFFSKNLSIKGGIEDVLGLNPTLLQLVNSGRAKPGFVVTGEVGIEEAPEAYRRFDQKLEERSLFAFPGRVLSPRSLWRDLELSRVRQQSMASKLFSSAGFSCIAISM</sequence>
<gene>
    <name evidence="1" type="ORF">F4820DRAFT_440013</name>
</gene>
<proteinExistence type="predicted"/>